<evidence type="ECO:0000313" key="8">
    <source>
        <dbReference type="EMBL" id="AIC47739.1"/>
    </source>
</evidence>
<dbReference type="HOGENOM" id="CLU_1309320_0_0_11"/>
<sequence length="210" mass="23252">MFIVGLMIAAGIWLAYSFFLSLRPVPLSTRLAPKLQSIPWSTFVGSAIKTSILGIFTPKKYLQKILRELPDFLELLSVALASGESIYSALNRVVPRLSGELATQLQKTLRSIEYGASLESEFSELAKRVPQHQLVEVCNKLINAMNRGTPLAGIVAEQAEAVRLEVSNHLLKQAGKNETRMLIPLVFLILPVTVLFAIYPSLQLLNMSFL</sequence>
<feature type="domain" description="Type II secretion system protein GspF" evidence="7">
    <location>
        <begin position="72"/>
        <end position="196"/>
    </location>
</feature>
<dbReference type="RefSeq" id="WP_227818817.1">
    <property type="nucleotide sequence ID" value="NZ_CP007490.1"/>
</dbReference>
<dbReference type="PATRIC" id="fig|529884.3.peg.901"/>
<evidence type="ECO:0000256" key="1">
    <source>
        <dbReference type="ARBA" id="ARBA00004651"/>
    </source>
</evidence>
<accession>A0A060JNH5</accession>
<dbReference type="Proteomes" id="UP000067708">
    <property type="component" value="Chromosome"/>
</dbReference>
<evidence type="ECO:0000256" key="4">
    <source>
        <dbReference type="ARBA" id="ARBA00022989"/>
    </source>
</evidence>
<reference evidence="8 9" key="1">
    <citation type="journal article" date="2014" name="Int. J. Syst. Evol. Microbiol.">
        <title>Rhodoluna lacicola gen. nov., sp. nov., a planktonic freshwater bacterium with stream-lined genome.</title>
        <authorList>
            <person name="Hahn M."/>
            <person name="Schmidt J."/>
            <person name="Taipale S.J."/>
            <person name="Doolittle W.F."/>
            <person name="Koll U."/>
        </authorList>
    </citation>
    <scope>NUCLEOTIDE SEQUENCE [LARGE SCALE GENOMIC DNA]</scope>
    <source>
        <strain evidence="8 9">MWH-Ta8</strain>
    </source>
</reference>
<evidence type="ECO:0000256" key="3">
    <source>
        <dbReference type="ARBA" id="ARBA00022692"/>
    </source>
</evidence>
<feature type="transmembrane region" description="Helical" evidence="6">
    <location>
        <begin position="38"/>
        <end position="57"/>
    </location>
</feature>
<organism evidence="8 9">
    <name type="scientific">Rhodoluna lacicola</name>
    <dbReference type="NCBI Taxonomy" id="529884"/>
    <lineage>
        <taxon>Bacteria</taxon>
        <taxon>Bacillati</taxon>
        <taxon>Actinomycetota</taxon>
        <taxon>Actinomycetes</taxon>
        <taxon>Micrococcales</taxon>
        <taxon>Microbacteriaceae</taxon>
        <taxon>Luna cluster</taxon>
        <taxon>Luna-1 subcluster</taxon>
        <taxon>Rhodoluna</taxon>
    </lineage>
</organism>
<dbReference type="AlphaFoldDB" id="A0A060JNH5"/>
<evidence type="ECO:0000313" key="9">
    <source>
        <dbReference type="Proteomes" id="UP000067708"/>
    </source>
</evidence>
<dbReference type="GO" id="GO:0005886">
    <property type="term" value="C:plasma membrane"/>
    <property type="evidence" value="ECO:0007669"/>
    <property type="project" value="UniProtKB-SubCell"/>
</dbReference>
<gene>
    <name evidence="8" type="ORF">Rhola_00009380</name>
</gene>
<name>A0A060JNH5_9MICO</name>
<dbReference type="EMBL" id="CP007490">
    <property type="protein sequence ID" value="AIC47739.1"/>
    <property type="molecule type" value="Genomic_DNA"/>
</dbReference>
<evidence type="ECO:0000256" key="2">
    <source>
        <dbReference type="ARBA" id="ARBA00022475"/>
    </source>
</evidence>
<evidence type="ECO:0000256" key="5">
    <source>
        <dbReference type="ARBA" id="ARBA00023136"/>
    </source>
</evidence>
<dbReference type="PANTHER" id="PTHR35007:SF2">
    <property type="entry name" value="PILUS ASSEMBLE PROTEIN"/>
    <property type="match status" value="1"/>
</dbReference>
<dbReference type="STRING" id="529884.Rhola_00009380"/>
<keyword evidence="5 6" id="KW-0472">Membrane</keyword>
<keyword evidence="4 6" id="KW-1133">Transmembrane helix</keyword>
<dbReference type="KEGG" id="rla:Rhola_00009380"/>
<keyword evidence="2" id="KW-1003">Cell membrane</keyword>
<dbReference type="Pfam" id="PF00482">
    <property type="entry name" value="T2SSF"/>
    <property type="match status" value="1"/>
</dbReference>
<dbReference type="eggNOG" id="COG2064">
    <property type="taxonomic scope" value="Bacteria"/>
</dbReference>
<keyword evidence="3 6" id="KW-0812">Transmembrane</keyword>
<dbReference type="PANTHER" id="PTHR35007">
    <property type="entry name" value="INTEGRAL MEMBRANE PROTEIN-RELATED"/>
    <property type="match status" value="1"/>
</dbReference>
<evidence type="ECO:0000256" key="6">
    <source>
        <dbReference type="SAM" id="Phobius"/>
    </source>
</evidence>
<keyword evidence="9" id="KW-1185">Reference proteome</keyword>
<proteinExistence type="predicted"/>
<evidence type="ECO:0000259" key="7">
    <source>
        <dbReference type="Pfam" id="PF00482"/>
    </source>
</evidence>
<feature type="transmembrane region" description="Helical" evidence="6">
    <location>
        <begin position="182"/>
        <end position="202"/>
    </location>
</feature>
<comment type="subcellular location">
    <subcellularLocation>
        <location evidence="1">Cell membrane</location>
        <topology evidence="1">Multi-pass membrane protein</topology>
    </subcellularLocation>
</comment>
<dbReference type="InterPro" id="IPR018076">
    <property type="entry name" value="T2SS_GspF_dom"/>
</dbReference>
<protein>
    <submittedName>
        <fullName evidence="8">Flp pilus assembly protein TadC</fullName>
    </submittedName>
</protein>